<proteinExistence type="predicted"/>
<keyword evidence="1" id="KW-0175">Coiled coil</keyword>
<feature type="transmembrane region" description="Helical" evidence="2">
    <location>
        <begin position="46"/>
        <end position="68"/>
    </location>
</feature>
<protein>
    <submittedName>
        <fullName evidence="4">CNH domain-containing protein</fullName>
    </submittedName>
</protein>
<reference evidence="4" key="1">
    <citation type="submission" date="2024-02" db="UniProtKB">
        <authorList>
            <consortium name="WormBaseParasite"/>
        </authorList>
    </citation>
    <scope>IDENTIFICATION</scope>
</reference>
<evidence type="ECO:0000256" key="2">
    <source>
        <dbReference type="SAM" id="Phobius"/>
    </source>
</evidence>
<feature type="coiled-coil region" evidence="1">
    <location>
        <begin position="71"/>
        <end position="104"/>
    </location>
</feature>
<evidence type="ECO:0000256" key="1">
    <source>
        <dbReference type="SAM" id="Coils"/>
    </source>
</evidence>
<evidence type="ECO:0000313" key="3">
    <source>
        <dbReference type="Proteomes" id="UP000035681"/>
    </source>
</evidence>
<dbReference type="WBParaSite" id="TCONS_00016060.p1">
    <property type="protein sequence ID" value="TCONS_00016060.p1"/>
    <property type="gene ID" value="XLOC_010667"/>
</dbReference>
<feature type="transmembrane region" description="Helical" evidence="2">
    <location>
        <begin position="12"/>
        <end position="40"/>
    </location>
</feature>
<keyword evidence="2" id="KW-0812">Transmembrane</keyword>
<organism evidence="3 4">
    <name type="scientific">Strongyloides stercoralis</name>
    <name type="common">Threadworm</name>
    <dbReference type="NCBI Taxonomy" id="6248"/>
    <lineage>
        <taxon>Eukaryota</taxon>
        <taxon>Metazoa</taxon>
        <taxon>Ecdysozoa</taxon>
        <taxon>Nematoda</taxon>
        <taxon>Chromadorea</taxon>
        <taxon>Rhabditida</taxon>
        <taxon>Tylenchina</taxon>
        <taxon>Panagrolaimomorpha</taxon>
        <taxon>Strongyloidoidea</taxon>
        <taxon>Strongyloididae</taxon>
        <taxon>Strongyloides</taxon>
    </lineage>
</organism>
<accession>A0AAF5DPJ9</accession>
<keyword evidence="3" id="KW-1185">Reference proteome</keyword>
<keyword evidence="2" id="KW-1133">Transmembrane helix</keyword>
<dbReference type="Proteomes" id="UP000035681">
    <property type="component" value="Unplaced"/>
</dbReference>
<dbReference type="AlphaFoldDB" id="A0AAF5DPJ9"/>
<sequence>YLMRTHSKIVYCSIPVVLVILGISAFCTLTTLGIICIINYGTSNPAAWITIILGVGALFISIFFSSRIQLLQSHKNKKVEEKINKREKQRKKERKRARKTLNEERIFYITIPDRLINNETQSLPPKYEDKFIIVVFKICHVLLISKSKKSLSSLSCDEDFCTQNYNVQKNVSCVLTSHTYSFLEKKPWIHNYSSKFITKRGYPSTITFAEIGCQTFESLPSCYDASSQTDKIVLKDANFQIDYPIDTIKLEITFEKAYLRLMKMMSFLNNKKAWLIWYSNNSKQNMEFHVSAYTPNIIKILAVTMNKKHGCYLLVTESYNKYILEELNLSNILTPKMTEIEIPYSDNSSVNLHSTSDYVAIIIKKEIIIYELVSGIKIMHVKYNKNIIGISNLNKSFLLAVDDGTFYEINDNFKDVKLKFIISSLFMKPIACLIKEINTIDIKTKLLTRKNSSSNLKKLIIILFKDIILLTYIESTTFNINNYIKIPLIQKDIIEDGRLGKDINIVCNSDLTLLLIYYHKNNLAVINDLKPHDKISNENKICTNQSHTIQFSKKEKIVDFMFDGEFLYSMTENGIITEWKLLNNGRKHRKRQFFTSLKYCIKFLSINNGKFIIHTALKISFITINNIDQIFQNFDT</sequence>
<keyword evidence="2" id="KW-0472">Membrane</keyword>
<name>A0AAF5DPJ9_STRER</name>
<evidence type="ECO:0000313" key="4">
    <source>
        <dbReference type="WBParaSite" id="TCONS_00016060.p1"/>
    </source>
</evidence>